<dbReference type="Pfam" id="PF14432">
    <property type="entry name" value="DYW_deaminase"/>
    <property type="match status" value="1"/>
</dbReference>
<evidence type="ECO:0000313" key="4">
    <source>
        <dbReference type="EMBL" id="KAJ4969371.1"/>
    </source>
</evidence>
<dbReference type="GO" id="GO:0003723">
    <property type="term" value="F:RNA binding"/>
    <property type="evidence" value="ECO:0007669"/>
    <property type="project" value="InterPro"/>
</dbReference>
<dbReference type="PANTHER" id="PTHR47926">
    <property type="entry name" value="PENTATRICOPEPTIDE REPEAT-CONTAINING PROTEIN"/>
    <property type="match status" value="1"/>
</dbReference>
<dbReference type="OrthoDB" id="1850776at2759"/>
<dbReference type="GO" id="GO:0008270">
    <property type="term" value="F:zinc ion binding"/>
    <property type="evidence" value="ECO:0007669"/>
    <property type="project" value="InterPro"/>
</dbReference>
<reference evidence="4" key="1">
    <citation type="journal article" date="2023" name="Plant J.">
        <title>The genome of the king protea, Protea cynaroides.</title>
        <authorList>
            <person name="Chang J."/>
            <person name="Duong T.A."/>
            <person name="Schoeman C."/>
            <person name="Ma X."/>
            <person name="Roodt D."/>
            <person name="Barker N."/>
            <person name="Li Z."/>
            <person name="Van de Peer Y."/>
            <person name="Mizrachi E."/>
        </authorList>
    </citation>
    <scope>NUCLEOTIDE SEQUENCE</scope>
    <source>
        <tissue evidence="4">Young leaves</tissue>
    </source>
</reference>
<gene>
    <name evidence="4" type="ORF">NE237_016072</name>
</gene>
<dbReference type="AlphaFoldDB" id="A0A9Q0KF64"/>
<organism evidence="4 5">
    <name type="scientific">Protea cynaroides</name>
    <dbReference type="NCBI Taxonomy" id="273540"/>
    <lineage>
        <taxon>Eukaryota</taxon>
        <taxon>Viridiplantae</taxon>
        <taxon>Streptophyta</taxon>
        <taxon>Embryophyta</taxon>
        <taxon>Tracheophyta</taxon>
        <taxon>Spermatophyta</taxon>
        <taxon>Magnoliopsida</taxon>
        <taxon>Proteales</taxon>
        <taxon>Proteaceae</taxon>
        <taxon>Protea</taxon>
    </lineage>
</organism>
<dbReference type="Gene3D" id="1.25.40.10">
    <property type="entry name" value="Tetratricopeptide repeat domain"/>
    <property type="match status" value="2"/>
</dbReference>
<evidence type="ECO:0000259" key="3">
    <source>
        <dbReference type="Pfam" id="PF14432"/>
    </source>
</evidence>
<dbReference type="FunFam" id="1.25.40.10:FF:000285">
    <property type="entry name" value="Pentatricopeptide repeat-containing protein, chloroplastic"/>
    <property type="match status" value="1"/>
</dbReference>
<dbReference type="Proteomes" id="UP001141806">
    <property type="component" value="Unassembled WGS sequence"/>
</dbReference>
<name>A0A9Q0KF64_9MAGN</name>
<sequence length="425" mass="47974">MQESSTKPNVFTFATMVKACSVLADTETGRKLHARIEMLGFQSNLVVCTALIDMYGKSNNVDEARRIFDMMAYCNIISWTSMVVAYAQNAQSHDALRLFREFIQSMYYLQNHFMLASVVNACGSLEPICNTLYLNDSWSCKNGLGKLSLKLFKEMLERGIRPNGVTFVGVLHACSHSSLINVSLEHLNSMQRKHGIKHGIMPDVKHYMCAVDMLGCAGRLDEAYWLAKTIQAKPDDGAVLWGTLVATSITHGRLDLVVEAGQKLIELNRQVATSYITVSNTYAVAGKWENVHRIRSEMKQKNVYKEPDCSWIQVKETIYVFYAGYVLSCIRGNGVVHLSRELEVKMKERGYVQGSNDLVFVEVEETKEKILSLHGERLALGFGLITIPKCVTIRIMKNLRMCRACHKAFKLISEIVKRDFVVRGM</sequence>
<feature type="domain" description="DYW" evidence="3">
    <location>
        <begin position="361"/>
        <end position="423"/>
    </location>
</feature>
<dbReference type="PROSITE" id="PS51375">
    <property type="entry name" value="PPR"/>
    <property type="match status" value="1"/>
</dbReference>
<accession>A0A9Q0KF64</accession>
<dbReference type="PANTHER" id="PTHR47926:SF368">
    <property type="entry name" value="TETRATRICOPEPTIDE REPEAT-LIKE SUPERFAMILY PROTEIN"/>
    <property type="match status" value="1"/>
</dbReference>
<dbReference type="GO" id="GO:0009451">
    <property type="term" value="P:RNA modification"/>
    <property type="evidence" value="ECO:0007669"/>
    <property type="project" value="InterPro"/>
</dbReference>
<dbReference type="FunFam" id="1.25.40.10:FF:000158">
    <property type="entry name" value="pentatricopeptide repeat-containing protein At2g33680"/>
    <property type="match status" value="1"/>
</dbReference>
<keyword evidence="5" id="KW-1185">Reference proteome</keyword>
<evidence type="ECO:0000256" key="1">
    <source>
        <dbReference type="ARBA" id="ARBA00022737"/>
    </source>
</evidence>
<dbReference type="InterPro" id="IPR002885">
    <property type="entry name" value="PPR_rpt"/>
</dbReference>
<dbReference type="Pfam" id="PF01535">
    <property type="entry name" value="PPR"/>
    <property type="match status" value="3"/>
</dbReference>
<evidence type="ECO:0000256" key="2">
    <source>
        <dbReference type="PROSITE-ProRule" id="PRU00708"/>
    </source>
</evidence>
<dbReference type="Pfam" id="PF20431">
    <property type="entry name" value="E_motif"/>
    <property type="match status" value="1"/>
</dbReference>
<feature type="repeat" description="PPR" evidence="2">
    <location>
        <begin position="44"/>
        <end position="78"/>
    </location>
</feature>
<dbReference type="InterPro" id="IPR046848">
    <property type="entry name" value="E_motif"/>
</dbReference>
<dbReference type="NCBIfam" id="TIGR00756">
    <property type="entry name" value="PPR"/>
    <property type="match status" value="2"/>
</dbReference>
<evidence type="ECO:0000313" key="5">
    <source>
        <dbReference type="Proteomes" id="UP001141806"/>
    </source>
</evidence>
<dbReference type="InterPro" id="IPR011990">
    <property type="entry name" value="TPR-like_helical_dom_sf"/>
</dbReference>
<dbReference type="EMBL" id="JAMYWD010000006">
    <property type="protein sequence ID" value="KAJ4969371.1"/>
    <property type="molecule type" value="Genomic_DNA"/>
</dbReference>
<keyword evidence="1" id="KW-0677">Repeat</keyword>
<dbReference type="InterPro" id="IPR046960">
    <property type="entry name" value="PPR_At4g14850-like_plant"/>
</dbReference>
<comment type="caution">
    <text evidence="4">The sequence shown here is derived from an EMBL/GenBank/DDBJ whole genome shotgun (WGS) entry which is preliminary data.</text>
</comment>
<protein>
    <recommendedName>
        <fullName evidence="3">DYW domain-containing protein</fullName>
    </recommendedName>
</protein>
<dbReference type="InterPro" id="IPR032867">
    <property type="entry name" value="DYW_dom"/>
</dbReference>
<proteinExistence type="predicted"/>
<dbReference type="GO" id="GO:0099402">
    <property type="term" value="P:plant organ development"/>
    <property type="evidence" value="ECO:0007669"/>
    <property type="project" value="UniProtKB-ARBA"/>
</dbReference>